<dbReference type="STRING" id="329046.A0A1Y2D2V0"/>
<evidence type="ECO:0000256" key="3">
    <source>
        <dbReference type="ARBA" id="ARBA00022737"/>
    </source>
</evidence>
<dbReference type="GO" id="GO:0016887">
    <property type="term" value="F:ATP hydrolysis activity"/>
    <property type="evidence" value="ECO:0007669"/>
    <property type="project" value="InterPro"/>
</dbReference>
<sequence length="551" mass="61349">MRSIANGAVEGFPDPSVVRTVFVEADILGELSHLSCVDYVLEDPRLKNAKREEVIAVLNSVGFVETGKANPNNAVSTLSGGWRMKLALARAMLQKADILLLDEPTNHLDVLNVQWIDRLKLHQYRGNLNSFIERNPEAQSYFSLKKTKLSFKFPEPGPIEGIKSRSKALMKMVGCDFTYPGNTKPTLFNITIQVSMASRVGCVGENGAGKSTMIKVLTGEVVPQTGDVWKHPNARIAYVAQHAFHHIEAHLDKTPNEYIRWRYADGSDKESLVKVSMQLTDEEKKLQITPAQISWKGPDGKLVQAKKIIGSITGQRRQVKNDFEYEVIFQGETRSAEGIYIDGKQLTKLGWEKEVKTIDTRIAQAAGQYVRTLSSAMVEAHLGDVGLEPEFATHYRMSALSGGQKVKVVMAAALWNQPHILILDEPTNYLDREALGALANAIEGFGGGVVIISHNSEFVSQICKEEWLMDAGHLTTKGESGWMDRVEDNMKEQEAISVMEDAFGNKSAVKTKKKLSKREEKVMIKNVQAKIAADIDLDEEEYEFATEHNLF</sequence>
<dbReference type="InterPro" id="IPR047038">
    <property type="entry name" value="eEF3_chromodomain-like_sf"/>
</dbReference>
<keyword evidence="6" id="KW-1185">Reference proteome</keyword>
<dbReference type="Proteomes" id="UP000193642">
    <property type="component" value="Unassembled WGS sequence"/>
</dbReference>
<dbReference type="GO" id="GO:0005524">
    <property type="term" value="F:ATP binding"/>
    <property type="evidence" value="ECO:0007669"/>
    <property type="project" value="InterPro"/>
</dbReference>
<dbReference type="SUPFAM" id="SSF52540">
    <property type="entry name" value="P-loop containing nucleoside triphosphate hydrolases"/>
    <property type="match status" value="2"/>
</dbReference>
<evidence type="ECO:0000256" key="1">
    <source>
        <dbReference type="ARBA" id="ARBA00004496"/>
    </source>
</evidence>
<keyword evidence="3" id="KW-0677">Repeat</keyword>
<comment type="subcellular location">
    <subcellularLocation>
        <location evidence="1">Cytoplasm</location>
    </subcellularLocation>
</comment>
<name>A0A1Y2D2V0_9FUNG</name>
<dbReference type="InterPro" id="IPR003439">
    <property type="entry name" value="ABC_transporter-like_ATP-bd"/>
</dbReference>
<dbReference type="PROSITE" id="PS00211">
    <property type="entry name" value="ABC_TRANSPORTER_1"/>
    <property type="match status" value="1"/>
</dbReference>
<comment type="caution">
    <text evidence="5">The sequence shown here is derived from an EMBL/GenBank/DDBJ whole genome shotgun (WGS) entry which is preliminary data.</text>
</comment>
<dbReference type="InterPro" id="IPR027417">
    <property type="entry name" value="P-loop_NTPase"/>
</dbReference>
<gene>
    <name evidence="5" type="ORF">BCR33DRAFT_711011</name>
</gene>
<dbReference type="Pfam" id="PF00005">
    <property type="entry name" value="ABC_tran"/>
    <property type="match status" value="3"/>
</dbReference>
<reference evidence="5 6" key="1">
    <citation type="submission" date="2016-07" db="EMBL/GenBank/DDBJ databases">
        <title>Pervasive Adenine N6-methylation of Active Genes in Fungi.</title>
        <authorList>
            <consortium name="DOE Joint Genome Institute"/>
            <person name="Mondo S.J."/>
            <person name="Dannebaum R.O."/>
            <person name="Kuo R.C."/>
            <person name="Labutti K."/>
            <person name="Haridas S."/>
            <person name="Kuo A."/>
            <person name="Salamov A."/>
            <person name="Ahrendt S.R."/>
            <person name="Lipzen A."/>
            <person name="Sullivan W."/>
            <person name="Andreopoulos W.B."/>
            <person name="Clum A."/>
            <person name="Lindquist E."/>
            <person name="Daum C."/>
            <person name="Ramamoorthy G.K."/>
            <person name="Gryganskyi A."/>
            <person name="Culley D."/>
            <person name="Magnuson J.K."/>
            <person name="James T.Y."/>
            <person name="O'Malley M.A."/>
            <person name="Stajich J.E."/>
            <person name="Spatafora J.W."/>
            <person name="Visel A."/>
            <person name="Grigoriev I.V."/>
        </authorList>
    </citation>
    <scope>NUCLEOTIDE SEQUENCE [LARGE SCALE GENOMIC DNA]</scope>
    <source>
        <strain evidence="5 6">JEL800</strain>
    </source>
</reference>
<dbReference type="Gene3D" id="2.40.50.990">
    <property type="match status" value="1"/>
</dbReference>
<protein>
    <recommendedName>
        <fullName evidence="4">ABC transporter domain-containing protein</fullName>
    </recommendedName>
</protein>
<dbReference type="OrthoDB" id="2110130at2759"/>
<dbReference type="InterPro" id="IPR017871">
    <property type="entry name" value="ABC_transporter-like_CS"/>
</dbReference>
<dbReference type="PROSITE" id="PS50893">
    <property type="entry name" value="ABC_TRANSPORTER_2"/>
    <property type="match status" value="1"/>
</dbReference>
<evidence type="ECO:0000313" key="5">
    <source>
        <dbReference type="EMBL" id="ORY53621.1"/>
    </source>
</evidence>
<dbReference type="InterPro" id="IPR050611">
    <property type="entry name" value="ABCF"/>
</dbReference>
<proteinExistence type="predicted"/>
<keyword evidence="2" id="KW-0963">Cytoplasm</keyword>
<dbReference type="Gene3D" id="3.40.50.300">
    <property type="entry name" value="P-loop containing nucleotide triphosphate hydrolases"/>
    <property type="match status" value="2"/>
</dbReference>
<evidence type="ECO:0000313" key="6">
    <source>
        <dbReference type="Proteomes" id="UP000193642"/>
    </source>
</evidence>
<organism evidence="5 6">
    <name type="scientific">Rhizoclosmatium globosum</name>
    <dbReference type="NCBI Taxonomy" id="329046"/>
    <lineage>
        <taxon>Eukaryota</taxon>
        <taxon>Fungi</taxon>
        <taxon>Fungi incertae sedis</taxon>
        <taxon>Chytridiomycota</taxon>
        <taxon>Chytridiomycota incertae sedis</taxon>
        <taxon>Chytridiomycetes</taxon>
        <taxon>Chytridiales</taxon>
        <taxon>Chytriomycetaceae</taxon>
        <taxon>Rhizoclosmatium</taxon>
    </lineage>
</organism>
<feature type="domain" description="ABC transporter" evidence="4">
    <location>
        <begin position="164"/>
        <end position="496"/>
    </location>
</feature>
<evidence type="ECO:0000259" key="4">
    <source>
        <dbReference type="PROSITE" id="PS50893"/>
    </source>
</evidence>
<accession>A0A1Y2D2V0</accession>
<evidence type="ECO:0000256" key="2">
    <source>
        <dbReference type="ARBA" id="ARBA00022490"/>
    </source>
</evidence>
<dbReference type="PANTHER" id="PTHR19211">
    <property type="entry name" value="ATP-BINDING TRANSPORT PROTEIN-RELATED"/>
    <property type="match status" value="1"/>
</dbReference>
<dbReference type="GO" id="GO:0005737">
    <property type="term" value="C:cytoplasm"/>
    <property type="evidence" value="ECO:0007669"/>
    <property type="project" value="UniProtKB-SubCell"/>
</dbReference>
<dbReference type="AlphaFoldDB" id="A0A1Y2D2V0"/>
<dbReference type="EMBL" id="MCGO01000001">
    <property type="protein sequence ID" value="ORY53621.1"/>
    <property type="molecule type" value="Genomic_DNA"/>
</dbReference>
<dbReference type="PANTHER" id="PTHR19211:SF5">
    <property type="entry name" value="ELONGATION FACTOR 3A-RELATED"/>
    <property type="match status" value="1"/>
</dbReference>